<evidence type="ECO:0000313" key="1">
    <source>
        <dbReference type="EnsemblPlants" id="KQL09944"/>
    </source>
</evidence>
<dbReference type="AlphaFoldDB" id="K3Y3V4"/>
<name>K3Y3V4_SETIT</name>
<protein>
    <submittedName>
        <fullName evidence="1">Uncharacterized protein</fullName>
    </submittedName>
</protein>
<dbReference type="EMBL" id="AGNK02002296">
    <property type="status" value="NOT_ANNOTATED_CDS"/>
    <property type="molecule type" value="Genomic_DNA"/>
</dbReference>
<dbReference type="EnsemblPlants" id="KQL09944">
    <property type="protein sequence ID" value="KQL09944"/>
    <property type="gene ID" value="SETIT_008892mg"/>
</dbReference>
<accession>K3Y3V4</accession>
<evidence type="ECO:0000313" key="2">
    <source>
        <dbReference type="Proteomes" id="UP000004995"/>
    </source>
</evidence>
<reference evidence="2" key="1">
    <citation type="journal article" date="2012" name="Nat. Biotechnol.">
        <title>Reference genome sequence of the model plant Setaria.</title>
        <authorList>
            <person name="Bennetzen J.L."/>
            <person name="Schmutz J."/>
            <person name="Wang H."/>
            <person name="Percifield R."/>
            <person name="Hawkins J."/>
            <person name="Pontaroli A.C."/>
            <person name="Estep M."/>
            <person name="Feng L."/>
            <person name="Vaughn J.N."/>
            <person name="Grimwood J."/>
            <person name="Jenkins J."/>
            <person name="Barry K."/>
            <person name="Lindquist E."/>
            <person name="Hellsten U."/>
            <person name="Deshpande S."/>
            <person name="Wang X."/>
            <person name="Wu X."/>
            <person name="Mitros T."/>
            <person name="Triplett J."/>
            <person name="Yang X."/>
            <person name="Ye C.Y."/>
            <person name="Mauro-Herrera M."/>
            <person name="Wang L."/>
            <person name="Li P."/>
            <person name="Sharma M."/>
            <person name="Sharma R."/>
            <person name="Ronald P.C."/>
            <person name="Panaud O."/>
            <person name="Kellogg E.A."/>
            <person name="Brutnell T.P."/>
            <person name="Doust A.N."/>
            <person name="Tuskan G.A."/>
            <person name="Rokhsar D."/>
            <person name="Devos K.M."/>
        </authorList>
    </citation>
    <scope>NUCLEOTIDE SEQUENCE [LARGE SCALE GENOMIC DNA]</scope>
    <source>
        <strain evidence="2">cv. Yugu1</strain>
    </source>
</reference>
<sequence length="35" mass="4108">MQLWNEVHVPVHFVTHLHVSRPTLIQITHSYSEGN</sequence>
<proteinExistence type="predicted"/>
<organism evidence="1 2">
    <name type="scientific">Setaria italica</name>
    <name type="common">Foxtail millet</name>
    <name type="synonym">Panicum italicum</name>
    <dbReference type="NCBI Taxonomy" id="4555"/>
    <lineage>
        <taxon>Eukaryota</taxon>
        <taxon>Viridiplantae</taxon>
        <taxon>Streptophyta</taxon>
        <taxon>Embryophyta</taxon>
        <taxon>Tracheophyta</taxon>
        <taxon>Spermatophyta</taxon>
        <taxon>Magnoliopsida</taxon>
        <taxon>Liliopsida</taxon>
        <taxon>Poales</taxon>
        <taxon>Poaceae</taxon>
        <taxon>PACMAD clade</taxon>
        <taxon>Panicoideae</taxon>
        <taxon>Panicodae</taxon>
        <taxon>Paniceae</taxon>
        <taxon>Cenchrinae</taxon>
        <taxon>Setaria</taxon>
    </lineage>
</organism>
<dbReference type="InParanoid" id="K3Y3V4"/>
<reference evidence="1" key="2">
    <citation type="submission" date="2018-08" db="UniProtKB">
        <authorList>
            <consortium name="EnsemblPlants"/>
        </authorList>
    </citation>
    <scope>IDENTIFICATION</scope>
    <source>
        <strain evidence="1">Yugu1</strain>
    </source>
</reference>
<keyword evidence="2" id="KW-1185">Reference proteome</keyword>
<dbReference type="HOGENOM" id="CLU_3369343_0_0_1"/>
<dbReference type="Gramene" id="KQL09944">
    <property type="protein sequence ID" value="KQL09944"/>
    <property type="gene ID" value="SETIT_008892mg"/>
</dbReference>
<dbReference type="Proteomes" id="UP000004995">
    <property type="component" value="Unassembled WGS sequence"/>
</dbReference>